<dbReference type="EMBL" id="CAJNIZ010046637">
    <property type="protein sequence ID" value="CAE7752818.1"/>
    <property type="molecule type" value="Genomic_DNA"/>
</dbReference>
<evidence type="ECO:0000313" key="2">
    <source>
        <dbReference type="EMBL" id="CAE7752818.1"/>
    </source>
</evidence>
<comment type="caution">
    <text evidence="2">The sequence shown here is derived from an EMBL/GenBank/DDBJ whole genome shotgun (WGS) entry which is preliminary data.</text>
</comment>
<protein>
    <submittedName>
        <fullName evidence="2">Uncharacterized protein</fullName>
    </submittedName>
</protein>
<keyword evidence="1" id="KW-0472">Membrane</keyword>
<evidence type="ECO:0000256" key="1">
    <source>
        <dbReference type="SAM" id="Phobius"/>
    </source>
</evidence>
<dbReference type="Proteomes" id="UP000649617">
    <property type="component" value="Unassembled WGS sequence"/>
</dbReference>
<dbReference type="OrthoDB" id="416210at2759"/>
<dbReference type="AlphaFoldDB" id="A0A812XTA2"/>
<feature type="transmembrane region" description="Helical" evidence="1">
    <location>
        <begin position="34"/>
        <end position="56"/>
    </location>
</feature>
<evidence type="ECO:0000313" key="3">
    <source>
        <dbReference type="Proteomes" id="UP000649617"/>
    </source>
</evidence>
<gene>
    <name evidence="2" type="ORF">SPIL2461_LOCUS21821</name>
</gene>
<keyword evidence="3" id="KW-1185">Reference proteome</keyword>
<proteinExistence type="predicted"/>
<keyword evidence="1" id="KW-1133">Transmembrane helix</keyword>
<keyword evidence="1" id="KW-0812">Transmembrane</keyword>
<accession>A0A812XTA2</accession>
<organism evidence="2 3">
    <name type="scientific">Symbiodinium pilosum</name>
    <name type="common">Dinoflagellate</name>
    <dbReference type="NCBI Taxonomy" id="2952"/>
    <lineage>
        <taxon>Eukaryota</taxon>
        <taxon>Sar</taxon>
        <taxon>Alveolata</taxon>
        <taxon>Dinophyceae</taxon>
        <taxon>Suessiales</taxon>
        <taxon>Symbiodiniaceae</taxon>
        <taxon>Symbiodinium</taxon>
    </lineage>
</organism>
<name>A0A812XTA2_SYMPI</name>
<reference evidence="2" key="1">
    <citation type="submission" date="2021-02" db="EMBL/GenBank/DDBJ databases">
        <authorList>
            <person name="Dougan E. K."/>
            <person name="Rhodes N."/>
            <person name="Thang M."/>
            <person name="Chan C."/>
        </authorList>
    </citation>
    <scope>NUCLEOTIDE SEQUENCE</scope>
</reference>
<sequence>MLGIKYDVFRRAQSFPLVRFWWRRAVRFDERTGMLTAGIPLTIALFASITVTTVILDRQFELRDMRARTISKREASLEEEHRAMREFLKGTEDEYEMKEIPDSWRIGR</sequence>